<dbReference type="AlphaFoldDB" id="A0A8H4VMP3"/>
<organism evidence="3 4">
    <name type="scientific">Agrocybe pediades</name>
    <dbReference type="NCBI Taxonomy" id="84607"/>
    <lineage>
        <taxon>Eukaryota</taxon>
        <taxon>Fungi</taxon>
        <taxon>Dikarya</taxon>
        <taxon>Basidiomycota</taxon>
        <taxon>Agaricomycotina</taxon>
        <taxon>Agaricomycetes</taxon>
        <taxon>Agaricomycetidae</taxon>
        <taxon>Agaricales</taxon>
        <taxon>Agaricineae</taxon>
        <taxon>Strophariaceae</taxon>
        <taxon>Agrocybe</taxon>
    </lineage>
</organism>
<feature type="compositionally biased region" description="Basic and acidic residues" evidence="2">
    <location>
        <begin position="429"/>
        <end position="447"/>
    </location>
</feature>
<accession>A0A8H4VMP3</accession>
<evidence type="ECO:0000313" key="4">
    <source>
        <dbReference type="Proteomes" id="UP000521872"/>
    </source>
</evidence>
<feature type="coiled-coil region" evidence="1">
    <location>
        <begin position="287"/>
        <end position="314"/>
    </location>
</feature>
<reference evidence="3 4" key="1">
    <citation type="submission" date="2019-12" db="EMBL/GenBank/DDBJ databases">
        <authorList>
            <person name="Floudas D."/>
            <person name="Bentzer J."/>
            <person name="Ahren D."/>
            <person name="Johansson T."/>
            <person name="Persson P."/>
            <person name="Tunlid A."/>
        </authorList>
    </citation>
    <scope>NUCLEOTIDE SEQUENCE [LARGE SCALE GENOMIC DNA]</scope>
    <source>
        <strain evidence="3 4">CBS 102.39</strain>
    </source>
</reference>
<feature type="region of interest" description="Disordered" evidence="2">
    <location>
        <begin position="429"/>
        <end position="462"/>
    </location>
</feature>
<sequence length="462" mass="51263">MDYFLDFVVEHDKQIDIKEEAPEPVFSLLSPPITPSLPSFTLPSVPSTTTRRRGSTSLLAGSNKRPRPYPAINREISSRKSELGIMSNNMSYGTWNPSGVRSPQGRHAPVQRKSSDEEGQTDYALQSQFMNGPYLPNPDMRPMSSSSSLTGAMGDATISQSRHSRSPTSSNSGYTGNLSTHDPSWDTAQMMLMPATNNNHYPAVPGHGGMAFSGMNQPHLDMMNEYTTTRNVSPESLSPHSPNQNYYSDGGYGAHNIRGVPTQQGGGYPGSHLGAYTSSPGDSTNDLARLQRRIRELEQENERYKMAMQAKSGLPSAPQSAAFQASWRARTDARVKLFCSLNRAGNALCAWHDSRRERRVYPPRNAPPGYLNCGCTFEEALFEESLARHGVGSYLPGDSVRMDPALRNPLLKLLQQRFGYKDGDFDHDPFTETWHEGEGPAHWEQRLKSGQPPRKRQDSDKH</sequence>
<evidence type="ECO:0000256" key="2">
    <source>
        <dbReference type="SAM" id="MobiDB-lite"/>
    </source>
</evidence>
<feature type="region of interest" description="Disordered" evidence="2">
    <location>
        <begin position="37"/>
        <end position="70"/>
    </location>
</feature>
<protein>
    <submittedName>
        <fullName evidence="3">Uncharacterized protein</fullName>
    </submittedName>
</protein>
<comment type="caution">
    <text evidence="3">The sequence shown here is derived from an EMBL/GenBank/DDBJ whole genome shotgun (WGS) entry which is preliminary data.</text>
</comment>
<keyword evidence="1" id="KW-0175">Coiled coil</keyword>
<dbReference type="EMBL" id="JAACJL010000031">
    <property type="protein sequence ID" value="KAF4616331.1"/>
    <property type="molecule type" value="Genomic_DNA"/>
</dbReference>
<keyword evidence="4" id="KW-1185">Reference proteome</keyword>
<evidence type="ECO:0000256" key="1">
    <source>
        <dbReference type="SAM" id="Coils"/>
    </source>
</evidence>
<feature type="compositionally biased region" description="Low complexity" evidence="2">
    <location>
        <begin position="37"/>
        <end position="59"/>
    </location>
</feature>
<dbReference type="Proteomes" id="UP000521872">
    <property type="component" value="Unassembled WGS sequence"/>
</dbReference>
<proteinExistence type="predicted"/>
<feature type="region of interest" description="Disordered" evidence="2">
    <location>
        <begin position="94"/>
        <end position="178"/>
    </location>
</feature>
<evidence type="ECO:0000313" key="3">
    <source>
        <dbReference type="EMBL" id="KAF4616331.1"/>
    </source>
</evidence>
<name>A0A8H4VMP3_9AGAR</name>
<gene>
    <name evidence="3" type="ORF">D9613_008636</name>
</gene>